<evidence type="ECO:0000259" key="1">
    <source>
        <dbReference type="SMART" id="SM00966"/>
    </source>
</evidence>
<sequence>MNYMKSTGIVRKVDELGRIVIPIELRRTLDINIKDPLAIYVDEDQIIFMKYNPSCIFCGDAKDISNFKGKNICKTCHGILKDS</sequence>
<dbReference type="InterPro" id="IPR037914">
    <property type="entry name" value="SpoVT-AbrB_sf"/>
</dbReference>
<dbReference type="PANTHER" id="PTHR36432:SF4">
    <property type="entry name" value="TRANSITION STATE REGULATOR ABH-RELATED"/>
    <property type="match status" value="1"/>
</dbReference>
<reference evidence="2 3" key="1">
    <citation type="submission" date="2016-11" db="EMBL/GenBank/DDBJ databases">
        <authorList>
            <person name="Jaros S."/>
            <person name="Januszkiewicz K."/>
            <person name="Wedrychowicz H."/>
        </authorList>
    </citation>
    <scope>NUCLEOTIDE SEQUENCE [LARGE SCALE GENOMIC DNA]</scope>
    <source>
        <strain evidence="2 3">DSM 8605</strain>
    </source>
</reference>
<accession>A0A1M5ULH7</accession>
<dbReference type="GO" id="GO:0003677">
    <property type="term" value="F:DNA binding"/>
    <property type="evidence" value="ECO:0007669"/>
    <property type="project" value="InterPro"/>
</dbReference>
<dbReference type="STRING" id="1121316.SAMN02745207_01803"/>
<protein>
    <submittedName>
        <fullName evidence="2">Transcriptional pleiotropic regulator of transition state genes</fullName>
    </submittedName>
</protein>
<dbReference type="InterPro" id="IPR007159">
    <property type="entry name" value="SpoVT-AbrB_dom"/>
</dbReference>
<keyword evidence="3" id="KW-1185">Reference proteome</keyword>
<proteinExistence type="predicted"/>
<evidence type="ECO:0000313" key="3">
    <source>
        <dbReference type="Proteomes" id="UP000184447"/>
    </source>
</evidence>
<dbReference type="Proteomes" id="UP000184447">
    <property type="component" value="Unassembled WGS sequence"/>
</dbReference>
<dbReference type="EMBL" id="FQXM01000008">
    <property type="protein sequence ID" value="SHH63790.1"/>
    <property type="molecule type" value="Genomic_DNA"/>
</dbReference>
<dbReference type="SMART" id="SM00966">
    <property type="entry name" value="SpoVT_AbrB"/>
    <property type="match status" value="1"/>
</dbReference>
<organism evidence="2 3">
    <name type="scientific">Clostridium grantii DSM 8605</name>
    <dbReference type="NCBI Taxonomy" id="1121316"/>
    <lineage>
        <taxon>Bacteria</taxon>
        <taxon>Bacillati</taxon>
        <taxon>Bacillota</taxon>
        <taxon>Clostridia</taxon>
        <taxon>Eubacteriales</taxon>
        <taxon>Clostridiaceae</taxon>
        <taxon>Clostridium</taxon>
    </lineage>
</organism>
<dbReference type="InterPro" id="IPR052731">
    <property type="entry name" value="B_subtilis_Trans_State_Reg"/>
</dbReference>
<name>A0A1M5ULH7_9CLOT</name>
<dbReference type="Gene3D" id="2.10.260.10">
    <property type="match status" value="1"/>
</dbReference>
<evidence type="ECO:0000313" key="2">
    <source>
        <dbReference type="EMBL" id="SHH63790.1"/>
    </source>
</evidence>
<feature type="domain" description="SpoVT-AbrB" evidence="1">
    <location>
        <begin position="11"/>
        <end position="54"/>
    </location>
</feature>
<dbReference type="AlphaFoldDB" id="A0A1M5ULH7"/>
<dbReference type="SUPFAM" id="SSF89447">
    <property type="entry name" value="AbrB/MazE/MraZ-like"/>
    <property type="match status" value="1"/>
</dbReference>
<gene>
    <name evidence="2" type="ORF">SAMN02745207_01803</name>
</gene>
<dbReference type="Pfam" id="PF04014">
    <property type="entry name" value="MazE_antitoxin"/>
    <property type="match status" value="1"/>
</dbReference>
<dbReference type="PANTHER" id="PTHR36432">
    <property type="match status" value="1"/>
</dbReference>